<reference evidence="1 2" key="1">
    <citation type="submission" date="2014-04" db="EMBL/GenBank/DDBJ databases">
        <authorList>
            <consortium name="DOE Joint Genome Institute"/>
            <person name="Kuo A."/>
            <person name="Girlanda M."/>
            <person name="Perotto S."/>
            <person name="Kohler A."/>
            <person name="Nagy L.G."/>
            <person name="Floudas D."/>
            <person name="Copeland A."/>
            <person name="Barry K.W."/>
            <person name="Cichocki N."/>
            <person name="Veneault-Fourrey C."/>
            <person name="LaButti K."/>
            <person name="Lindquist E.A."/>
            <person name="Lipzen A."/>
            <person name="Lundell T."/>
            <person name="Morin E."/>
            <person name="Murat C."/>
            <person name="Sun H."/>
            <person name="Tunlid A."/>
            <person name="Henrissat B."/>
            <person name="Grigoriev I.V."/>
            <person name="Hibbett D.S."/>
            <person name="Martin F."/>
            <person name="Nordberg H.P."/>
            <person name="Cantor M.N."/>
            <person name="Hua S.X."/>
        </authorList>
    </citation>
    <scope>NUCLEOTIDE SEQUENCE [LARGE SCALE GENOMIC DNA]</scope>
    <source>
        <strain evidence="1 2">MUT 4182</strain>
    </source>
</reference>
<dbReference type="AlphaFoldDB" id="A0A0C3QED3"/>
<gene>
    <name evidence="1" type="ORF">M407DRAFT_26334</name>
</gene>
<name>A0A0C3QED3_9AGAM</name>
<proteinExistence type="predicted"/>
<keyword evidence="2" id="KW-1185">Reference proteome</keyword>
<dbReference type="Proteomes" id="UP000054248">
    <property type="component" value="Unassembled WGS sequence"/>
</dbReference>
<dbReference type="Gene3D" id="3.40.50.1460">
    <property type="match status" value="1"/>
</dbReference>
<dbReference type="EMBL" id="KN823065">
    <property type="protein sequence ID" value="KIO24221.1"/>
    <property type="molecule type" value="Genomic_DNA"/>
</dbReference>
<evidence type="ECO:0000313" key="2">
    <source>
        <dbReference type="Proteomes" id="UP000054248"/>
    </source>
</evidence>
<dbReference type="HOGENOM" id="CLU_994646_0_0_1"/>
<organism evidence="1 2">
    <name type="scientific">Tulasnella calospora MUT 4182</name>
    <dbReference type="NCBI Taxonomy" id="1051891"/>
    <lineage>
        <taxon>Eukaryota</taxon>
        <taxon>Fungi</taxon>
        <taxon>Dikarya</taxon>
        <taxon>Basidiomycota</taxon>
        <taxon>Agaricomycotina</taxon>
        <taxon>Agaricomycetes</taxon>
        <taxon>Cantharellales</taxon>
        <taxon>Tulasnellaceae</taxon>
        <taxon>Tulasnella</taxon>
    </lineage>
</organism>
<protein>
    <submittedName>
        <fullName evidence="1">Uncharacterized protein</fullName>
    </submittedName>
</protein>
<reference evidence="2" key="2">
    <citation type="submission" date="2015-01" db="EMBL/GenBank/DDBJ databases">
        <title>Evolutionary Origins and Diversification of the Mycorrhizal Mutualists.</title>
        <authorList>
            <consortium name="DOE Joint Genome Institute"/>
            <consortium name="Mycorrhizal Genomics Consortium"/>
            <person name="Kohler A."/>
            <person name="Kuo A."/>
            <person name="Nagy L.G."/>
            <person name="Floudas D."/>
            <person name="Copeland A."/>
            <person name="Barry K.W."/>
            <person name="Cichocki N."/>
            <person name="Veneault-Fourrey C."/>
            <person name="LaButti K."/>
            <person name="Lindquist E.A."/>
            <person name="Lipzen A."/>
            <person name="Lundell T."/>
            <person name="Morin E."/>
            <person name="Murat C."/>
            <person name="Riley R."/>
            <person name="Ohm R."/>
            <person name="Sun H."/>
            <person name="Tunlid A."/>
            <person name="Henrissat B."/>
            <person name="Grigoriev I.V."/>
            <person name="Hibbett D.S."/>
            <person name="Martin F."/>
        </authorList>
    </citation>
    <scope>NUCLEOTIDE SEQUENCE [LARGE SCALE GENOMIC DNA]</scope>
    <source>
        <strain evidence="2">MUT 4182</strain>
    </source>
</reference>
<dbReference type="OrthoDB" id="3205957at2759"/>
<accession>A0A0C3QED3</accession>
<sequence length="319" mass="34559">MSLVQPSQGSLAPSSYEFGLPDLDRRISLSSTPRCMPSSFDSILALGNTPTLANPPPTSSIKIYPIIVAVASGEGGQYLYGVEGDLALVFDELNARTTEPVRVITDVTGKGWDNRPQVRPPNLQSIKSSIEEVGQALAPGDLCYLYIGGHTEMNSDETSFMPLPNGERLHGKVLASWLKSAAASGGIIIAIVDVCHSSAFLRMATVYDINTDGFFYCTKTQEEEAYALDGEVMILSSTQCGQLAVTIDVLNGRHAGNHGFFTWVLFKYLKGLEQHQQADAGKLLLGLRDECARHHEKPLPQLSATRGDLQKLPIGRRPA</sequence>
<evidence type="ECO:0000313" key="1">
    <source>
        <dbReference type="EMBL" id="KIO24221.1"/>
    </source>
</evidence>